<gene>
    <name evidence="1" type="ORF">NRE15_06020</name>
</gene>
<organism evidence="1 2">
    <name type="scientific">Fundicoccus culcitae</name>
    <dbReference type="NCBI Taxonomy" id="2969821"/>
    <lineage>
        <taxon>Bacteria</taxon>
        <taxon>Bacillati</taxon>
        <taxon>Bacillota</taxon>
        <taxon>Bacilli</taxon>
        <taxon>Lactobacillales</taxon>
        <taxon>Aerococcaceae</taxon>
        <taxon>Fundicoccus</taxon>
    </lineage>
</organism>
<keyword evidence="2" id="KW-1185">Reference proteome</keyword>
<dbReference type="EMBL" id="CP102453">
    <property type="protein sequence ID" value="UUX35197.1"/>
    <property type="molecule type" value="Genomic_DNA"/>
</dbReference>
<accession>A0ABY5P8W4</accession>
<name>A0ABY5P8W4_9LACT</name>
<protein>
    <submittedName>
        <fullName evidence="1">RloB family protein</fullName>
    </submittedName>
</protein>
<dbReference type="Pfam" id="PF13707">
    <property type="entry name" value="RloB"/>
    <property type="match status" value="1"/>
</dbReference>
<dbReference type="Proteomes" id="UP001315967">
    <property type="component" value="Chromosome"/>
</dbReference>
<dbReference type="InterPro" id="IPR025591">
    <property type="entry name" value="RloB"/>
</dbReference>
<sequence>MGRKSKGRKLKKNIRIYCEGKTEKLYFDMLSRKYNTSVSIKTFHVAKSGHKLIEHAIRDCALFDKSSIEKKAIIFDKDELDNEVIDSVVRMAINNDFLVGFSNINFEVWLLMHFQDVQHGYEKSVLNQKLEQYTGVQNYHATKGSLEVVNQFEDYVNDAMLRGLRSGSLERNNYTQNPYTNLTGIIETIYHQRIY</sequence>
<reference evidence="1 2" key="1">
    <citation type="submission" date="2022-08" db="EMBL/GenBank/DDBJ databases">
        <title>Aerococcaceae sp. nov isolated from spoiled eye mask.</title>
        <authorList>
            <person name="Zhou G."/>
            <person name="Xie X.-B."/>
            <person name="Shi Q.-S."/>
            <person name="Wang Y.-S."/>
            <person name="Wen X."/>
            <person name="Peng H."/>
            <person name="Yang X.-J."/>
            <person name="Tao H.-B."/>
            <person name="Huang X.-M."/>
        </authorList>
    </citation>
    <scope>NUCLEOTIDE SEQUENCE [LARGE SCALE GENOMIC DNA]</scope>
    <source>
        <strain evidence="2">DM20194951</strain>
    </source>
</reference>
<evidence type="ECO:0000313" key="1">
    <source>
        <dbReference type="EMBL" id="UUX35197.1"/>
    </source>
</evidence>
<proteinExistence type="predicted"/>
<evidence type="ECO:0000313" key="2">
    <source>
        <dbReference type="Proteomes" id="UP001315967"/>
    </source>
</evidence>
<dbReference type="RefSeq" id="WP_313794690.1">
    <property type="nucleotide sequence ID" value="NZ_CP102453.1"/>
</dbReference>